<protein>
    <recommendedName>
        <fullName evidence="3">Jacalin-type lectin domain-containing protein</fullName>
    </recommendedName>
</protein>
<evidence type="ECO:0000256" key="1">
    <source>
        <dbReference type="SAM" id="MobiDB-lite"/>
    </source>
</evidence>
<dbReference type="AlphaFoldDB" id="A0A2K9YEQ3"/>
<dbReference type="EMBL" id="MG777506">
    <property type="protein sequence ID" value="AUW31334.1"/>
    <property type="molecule type" value="Genomic_DNA"/>
</dbReference>
<reference evidence="2" key="1">
    <citation type="submission" date="2017-12" db="EMBL/GenBank/DDBJ databases">
        <title>Genome Sequencing Reveals a Rich Biosynthetic Potential.</title>
        <authorList>
            <person name="Bertrand R.L."/>
            <person name="Abdel-Hameed M.E."/>
            <person name="Sorensen J.L."/>
        </authorList>
    </citation>
    <scope>NUCLEOTIDE SEQUENCE</scope>
</reference>
<evidence type="ECO:0000313" key="2">
    <source>
        <dbReference type="EMBL" id="AUW31334.1"/>
    </source>
</evidence>
<feature type="compositionally biased region" description="Polar residues" evidence="1">
    <location>
        <begin position="172"/>
        <end position="191"/>
    </location>
</feature>
<organism evidence="2">
    <name type="scientific">Cladonia uncialis subsp. uncialis</name>
    <dbReference type="NCBI Taxonomy" id="180999"/>
    <lineage>
        <taxon>Eukaryota</taxon>
        <taxon>Fungi</taxon>
        <taxon>Dikarya</taxon>
        <taxon>Ascomycota</taxon>
        <taxon>Pezizomycotina</taxon>
        <taxon>Lecanoromycetes</taxon>
        <taxon>OSLEUM clade</taxon>
        <taxon>Lecanoromycetidae</taxon>
        <taxon>Lecanorales</taxon>
        <taxon>Lecanorineae</taxon>
        <taxon>Cladoniaceae</taxon>
        <taxon>Cladonia</taxon>
    </lineage>
</organism>
<accession>A0A2K9YEQ3</accession>
<proteinExistence type="predicted"/>
<sequence length="813" mass="89118">MQLAITRRPNGLLAQTQPVGFDAGFVSKPATAQSDINAEEQPLLLFIIIATMGQPLRSDCEAAIALLPYDPPDQPVLRNFYINASDMSDALPDKLVPLEVAFGGHMSFLAPYTNAMRLGQGFNSYTQEICIENAVLIEPAKRPRTSVVKRPSSLLVGSRPLKPQISPRPHSDTSVTLNHQPSNESLVSNVAASDAGSHGDPKPKAVPDLTVGTNATPLPATSVLPAEVTPPHKNIVQIVTYSSRMVDNVADIVEALNISSSASIKYGTIKGAGSSSIVNENKVNQSDLNYIVTVKVTNETSPIAEKFTFNPIPELENSKFTEVFGDCFISGFTEGGEFNAIVSIKVNDKSKISAVKAAAEAEIAIPAAPGLSVGTKDNFDRHKSDVWDDTEITISVTWAGGGDLKPADEKWDLKTVVDVATRFPHLVQTCAQRTSAVLTRYTSLRSFNEANARNAPNDKFRILDYELCSLYTQDLFNAFLAYKNIRTELSDMLKSPEQYRERQPSSDVPNPIHLNAKDMNEATQIARKAMVQIKDITKALITEPSLADLDEHGQQRPVPYMWPGELRKRLPVRHHGQTIREQADFVRRDTNYALLTGPELAKIGAWARDEDLEFSPLVGDHLPIQRSWVDGKSSDTLFCTLDTAPSSSRLDALIKLRIHAHENRSINWLGIFGLETRSKRCHGHVSAVGYSTSSDENVPPRNDGVHHTAGKANKNQRFWGEPVADLKRSRAVKVRIEYSHGSGCVAALIVLDAMGQELTSWKQYGQAKVSMPAGLKRVEQEPPDQSGSWSLVGFWGHADSIVINSIGAIWRKA</sequence>
<evidence type="ECO:0008006" key="3">
    <source>
        <dbReference type="Google" id="ProtNLM"/>
    </source>
</evidence>
<name>A0A2K9YEQ3_CLAUC</name>
<feature type="region of interest" description="Disordered" evidence="1">
    <location>
        <begin position="158"/>
        <end position="211"/>
    </location>
</feature>